<protein>
    <submittedName>
        <fullName evidence="1">Uncharacterized protein</fullName>
    </submittedName>
</protein>
<reference evidence="2" key="1">
    <citation type="journal article" date="2006" name="PLoS Biol.">
        <title>Macronuclear genome sequence of the ciliate Tetrahymena thermophila, a model eukaryote.</title>
        <authorList>
            <person name="Eisen J.A."/>
            <person name="Coyne R.S."/>
            <person name="Wu M."/>
            <person name="Wu D."/>
            <person name="Thiagarajan M."/>
            <person name="Wortman J.R."/>
            <person name="Badger J.H."/>
            <person name="Ren Q."/>
            <person name="Amedeo P."/>
            <person name="Jones K.M."/>
            <person name="Tallon L.J."/>
            <person name="Delcher A.L."/>
            <person name="Salzberg S.L."/>
            <person name="Silva J.C."/>
            <person name="Haas B.J."/>
            <person name="Majoros W.H."/>
            <person name="Farzad M."/>
            <person name="Carlton J.M."/>
            <person name="Smith R.K. Jr."/>
            <person name="Garg J."/>
            <person name="Pearlman R.E."/>
            <person name="Karrer K.M."/>
            <person name="Sun L."/>
            <person name="Manning G."/>
            <person name="Elde N.C."/>
            <person name="Turkewitz A.P."/>
            <person name="Asai D.J."/>
            <person name="Wilkes D.E."/>
            <person name="Wang Y."/>
            <person name="Cai H."/>
            <person name="Collins K."/>
            <person name="Stewart B.A."/>
            <person name="Lee S.R."/>
            <person name="Wilamowska K."/>
            <person name="Weinberg Z."/>
            <person name="Ruzzo W.L."/>
            <person name="Wloga D."/>
            <person name="Gaertig J."/>
            <person name="Frankel J."/>
            <person name="Tsao C.-C."/>
            <person name="Gorovsky M.A."/>
            <person name="Keeling P.J."/>
            <person name="Waller R.F."/>
            <person name="Patron N.J."/>
            <person name="Cherry J.M."/>
            <person name="Stover N.A."/>
            <person name="Krieger C.J."/>
            <person name="del Toro C."/>
            <person name="Ryder H.F."/>
            <person name="Williamson S.C."/>
            <person name="Barbeau R.A."/>
            <person name="Hamilton E.P."/>
            <person name="Orias E."/>
        </authorList>
    </citation>
    <scope>NUCLEOTIDE SEQUENCE [LARGE SCALE GENOMIC DNA]</scope>
    <source>
        <strain evidence="2">SB210</strain>
    </source>
</reference>
<organism evidence="1 2">
    <name type="scientific">Tetrahymena thermophila (strain SB210)</name>
    <dbReference type="NCBI Taxonomy" id="312017"/>
    <lineage>
        <taxon>Eukaryota</taxon>
        <taxon>Sar</taxon>
        <taxon>Alveolata</taxon>
        <taxon>Ciliophora</taxon>
        <taxon>Intramacronucleata</taxon>
        <taxon>Oligohymenophorea</taxon>
        <taxon>Hymenostomatida</taxon>
        <taxon>Tetrahymenina</taxon>
        <taxon>Tetrahymenidae</taxon>
        <taxon>Tetrahymena</taxon>
    </lineage>
</organism>
<gene>
    <name evidence="1" type="ORF">TTHERM_000784469</name>
</gene>
<sequence length="137" mass="16100">MKLTLSNLFFAYSLKAIKQKLFKYFAITSYSNHSFLVLLQCALLQSAFLNLIYLHHCKSAASTQQISDKSLQIKQVCKMKLLKISQAKNAQFFEQNLFFLAQNCKLLNIIQRIYNNISLLYSKYQYKQIIQIPYFAY</sequence>
<keyword evidence="2" id="KW-1185">Reference proteome</keyword>
<dbReference type="AlphaFoldDB" id="W7XDB4"/>
<accession>W7XDB4</accession>
<dbReference type="KEGG" id="tet:TTHERM_000784469"/>
<dbReference type="Proteomes" id="UP000009168">
    <property type="component" value="Unassembled WGS sequence"/>
</dbReference>
<evidence type="ECO:0000313" key="1">
    <source>
        <dbReference type="EMBL" id="EWS75517.1"/>
    </source>
</evidence>
<dbReference type="RefSeq" id="XP_012651986.1">
    <property type="nucleotide sequence ID" value="XM_012796532.1"/>
</dbReference>
<dbReference type="EMBL" id="GG662770">
    <property type="protein sequence ID" value="EWS75517.1"/>
    <property type="molecule type" value="Genomic_DNA"/>
</dbReference>
<evidence type="ECO:0000313" key="2">
    <source>
        <dbReference type="Proteomes" id="UP000009168"/>
    </source>
</evidence>
<name>W7XDB4_TETTS</name>
<dbReference type="InParanoid" id="W7XDB4"/>
<dbReference type="GeneID" id="24440658"/>
<proteinExistence type="predicted"/>